<dbReference type="InterPro" id="IPR007280">
    <property type="entry name" value="Peptidase_C_arc/bac"/>
</dbReference>
<dbReference type="PRINTS" id="PR00138">
    <property type="entry name" value="MATRIXIN"/>
</dbReference>
<keyword evidence="8" id="KW-1185">Reference proteome</keyword>
<dbReference type="EMBL" id="AQGV01000011">
    <property type="protein sequence ID" value="MBE0366920.1"/>
    <property type="molecule type" value="Genomic_DNA"/>
</dbReference>
<feature type="domain" description="PKD" evidence="6">
    <location>
        <begin position="333"/>
        <end position="416"/>
    </location>
</feature>
<dbReference type="Gene3D" id="2.60.40.10">
    <property type="entry name" value="Immunoglobulins"/>
    <property type="match status" value="2"/>
</dbReference>
<organism evidence="7 8">
    <name type="scientific">Pseudoalteromonas aurantia 208</name>
    <dbReference type="NCBI Taxonomy" id="1314867"/>
    <lineage>
        <taxon>Bacteria</taxon>
        <taxon>Pseudomonadati</taxon>
        <taxon>Pseudomonadota</taxon>
        <taxon>Gammaproteobacteria</taxon>
        <taxon>Alteromonadales</taxon>
        <taxon>Pseudoalteromonadaceae</taxon>
        <taxon>Pseudoalteromonas</taxon>
    </lineage>
</organism>
<dbReference type="InterPro" id="IPR001818">
    <property type="entry name" value="Pept_M10_metallopeptidase"/>
</dbReference>
<evidence type="ECO:0000256" key="4">
    <source>
        <dbReference type="ARBA" id="ARBA00022801"/>
    </source>
</evidence>
<dbReference type="Gene3D" id="2.60.120.380">
    <property type="match status" value="1"/>
</dbReference>
<evidence type="ECO:0000256" key="2">
    <source>
        <dbReference type="ARBA" id="ARBA00022670"/>
    </source>
</evidence>
<dbReference type="Pfam" id="PF04151">
    <property type="entry name" value="PPC"/>
    <property type="match status" value="1"/>
</dbReference>
<dbReference type="InterPro" id="IPR022409">
    <property type="entry name" value="PKD/Chitinase_dom"/>
</dbReference>
<evidence type="ECO:0000256" key="5">
    <source>
        <dbReference type="ARBA" id="ARBA00022833"/>
    </source>
</evidence>
<dbReference type="SUPFAM" id="SSF49299">
    <property type="entry name" value="PKD domain"/>
    <property type="match status" value="1"/>
</dbReference>
<dbReference type="Pfam" id="PF18911">
    <property type="entry name" value="PKD_4"/>
    <property type="match status" value="1"/>
</dbReference>
<evidence type="ECO:0000256" key="1">
    <source>
        <dbReference type="ARBA" id="ARBA00001913"/>
    </source>
</evidence>
<dbReference type="Proteomes" id="UP000615755">
    <property type="component" value="Unassembled WGS sequence"/>
</dbReference>
<dbReference type="InterPro" id="IPR021190">
    <property type="entry name" value="Pept_M10A"/>
</dbReference>
<dbReference type="Gene3D" id="3.40.390.10">
    <property type="entry name" value="Collagenase (Catalytic Domain)"/>
    <property type="match status" value="1"/>
</dbReference>
<proteinExistence type="predicted"/>
<name>A0ABR9E9J1_9GAMM</name>
<keyword evidence="2" id="KW-0645">Protease</keyword>
<keyword evidence="3" id="KW-0479">Metal-binding</keyword>
<protein>
    <recommendedName>
        <fullName evidence="6">PKD domain-containing protein</fullName>
    </recommendedName>
</protein>
<dbReference type="Pfam" id="PF00413">
    <property type="entry name" value="Peptidase_M10"/>
    <property type="match status" value="1"/>
</dbReference>
<gene>
    <name evidence="7" type="ORF">PAUR_a0183</name>
</gene>
<evidence type="ECO:0000313" key="8">
    <source>
        <dbReference type="Proteomes" id="UP000615755"/>
    </source>
</evidence>
<keyword evidence="5" id="KW-0862">Zinc</keyword>
<comment type="caution">
    <text evidence="7">The sequence shown here is derived from an EMBL/GenBank/DDBJ whole genome shotgun (WGS) entry which is preliminary data.</text>
</comment>
<dbReference type="CDD" id="cd00146">
    <property type="entry name" value="PKD"/>
    <property type="match status" value="1"/>
</dbReference>
<reference evidence="7 8" key="1">
    <citation type="submission" date="2015-03" db="EMBL/GenBank/DDBJ databases">
        <title>Genome sequence of Pseudoalteromonas aurantia.</title>
        <authorList>
            <person name="Xie B.-B."/>
            <person name="Rong J.-C."/>
            <person name="Qin Q.-L."/>
            <person name="Zhang Y.-Z."/>
        </authorList>
    </citation>
    <scope>NUCLEOTIDE SEQUENCE [LARGE SCALE GENOMIC DNA]</scope>
    <source>
        <strain evidence="7 8">208</strain>
    </source>
</reference>
<dbReference type="SMART" id="SM00089">
    <property type="entry name" value="PKD"/>
    <property type="match status" value="1"/>
</dbReference>
<keyword evidence="4" id="KW-0378">Hydrolase</keyword>
<accession>A0ABR9E9J1</accession>
<evidence type="ECO:0000259" key="6">
    <source>
        <dbReference type="PROSITE" id="PS50093"/>
    </source>
</evidence>
<dbReference type="InterPro" id="IPR000601">
    <property type="entry name" value="PKD_dom"/>
</dbReference>
<dbReference type="InterPro" id="IPR035986">
    <property type="entry name" value="PKD_dom_sf"/>
</dbReference>
<sequence>MTFNANPTGFAGAFAKWKTSFQQAMNRVNDTPANFTIYVRTDDDNSVGTNNGESEIWWSTGTSAVAYTITNSCGNTVETDIVFHNNIPNGGYNDKMDEKTSYRGYGLERRLFETTAIHEIGHTLGLAHENRYYNIMGTDYTHVHTSGENSLRSYVGEDAANGLITLYGSSTRQDVSVSAWRRTGSSGEYSSHGRNRLLDSTGTELSSTKVESSCTRDYCEMRHNVELGQQVQMELTLENSGSHSQNVQLGYYISTNATITNTDTLITTDTVSVSRRVPDEVKKSIVIPNNLQPNTNYYLGVIIDNANQVSEWDEQNNTSYIHIRTGSGSSNSAPIAEANGPYSAVANAAINFSSANSYDSDGNIASYSWDFGDGSAASSSANPSYRYTTAGTYTATLTVTDNQGAIASDAATVTITGSPTGGRIDNACATAGPTTGSSLTSGNTICLPNGSRDADIQYYFIYVPAGISTLTIETDHGTGDGDVYYKASTWATISNYDQRGFSDNNTELVSVNNPAQGYRFISVVGQRTGMAMKVTLE</sequence>
<evidence type="ECO:0000256" key="3">
    <source>
        <dbReference type="ARBA" id="ARBA00022723"/>
    </source>
</evidence>
<dbReference type="SUPFAM" id="SSF55486">
    <property type="entry name" value="Metalloproteases ('zincins'), catalytic domain"/>
    <property type="match status" value="1"/>
</dbReference>
<dbReference type="InterPro" id="IPR013783">
    <property type="entry name" value="Ig-like_fold"/>
</dbReference>
<dbReference type="InterPro" id="IPR024079">
    <property type="entry name" value="MetalloPept_cat_dom_sf"/>
</dbReference>
<evidence type="ECO:0000313" key="7">
    <source>
        <dbReference type="EMBL" id="MBE0366920.1"/>
    </source>
</evidence>
<dbReference type="PROSITE" id="PS50093">
    <property type="entry name" value="PKD"/>
    <property type="match status" value="1"/>
</dbReference>
<comment type="cofactor">
    <cofactor evidence="1">
        <name>Ca(2+)</name>
        <dbReference type="ChEBI" id="CHEBI:29108"/>
    </cofactor>
</comment>